<accession>A0AAN8MU83</accession>
<feature type="region of interest" description="Disordered" evidence="1">
    <location>
        <begin position="338"/>
        <end position="376"/>
    </location>
</feature>
<evidence type="ECO:0000313" key="3">
    <source>
        <dbReference type="Proteomes" id="UP001313282"/>
    </source>
</evidence>
<sequence>MALDIDQGLSSMRRAIPVTTVLLAALSCFLSISSAYDIAFSDDEAGEIGYEYNFAIPSRVAGSETCNPLPADLNPDTGPREILVRAQSGNTPVPTFIALYSNNSPQLGKCNNHSLLAILAFDPAVFDRQQMQKILVKNVRYWKDIDYNTFYPYRNYASALLSNFRPKPGEFIVKDISRSGWKHRESDLKFFEWDETPVPFEPNEAIYVNSDNQPQKYRLRDMARHAQWNKGIEYSAIDGNGHSENRYPTPSFLEHPYDNAPEQVHRGAERFYLRLPDTPPGIGHGLEISDLASISPPLGRVASISDEISEIPVNGLVDPFSDFIDSLGSLPDMLNIYSNQPQGQDGQIADANPDNTGGQQVDDGNEMPGAPSRDENAFDNLPYSTNFPENIDVSAFYSSPMHSPGSF</sequence>
<evidence type="ECO:0000256" key="1">
    <source>
        <dbReference type="SAM" id="MobiDB-lite"/>
    </source>
</evidence>
<keyword evidence="3" id="KW-1185">Reference proteome</keyword>
<name>A0AAN8MU83_9PEZI</name>
<proteinExistence type="predicted"/>
<protein>
    <submittedName>
        <fullName evidence="2">Uncharacterized protein</fullName>
    </submittedName>
</protein>
<gene>
    <name evidence="2" type="ORF">TWF718_002448</name>
</gene>
<dbReference type="Proteomes" id="UP001313282">
    <property type="component" value="Unassembled WGS sequence"/>
</dbReference>
<evidence type="ECO:0000313" key="2">
    <source>
        <dbReference type="EMBL" id="KAK6331911.1"/>
    </source>
</evidence>
<dbReference type="AlphaFoldDB" id="A0AAN8MU83"/>
<reference evidence="2 3" key="1">
    <citation type="submission" date="2019-10" db="EMBL/GenBank/DDBJ databases">
        <authorList>
            <person name="Palmer J.M."/>
        </authorList>
    </citation>
    <scope>NUCLEOTIDE SEQUENCE [LARGE SCALE GENOMIC DNA]</scope>
    <source>
        <strain evidence="2 3">TWF718</strain>
    </source>
</reference>
<comment type="caution">
    <text evidence="2">The sequence shown here is derived from an EMBL/GenBank/DDBJ whole genome shotgun (WGS) entry which is preliminary data.</text>
</comment>
<dbReference type="EMBL" id="JAVHNR010000010">
    <property type="protein sequence ID" value="KAK6331911.1"/>
    <property type="molecule type" value="Genomic_DNA"/>
</dbReference>
<organism evidence="2 3">
    <name type="scientific">Orbilia javanica</name>
    <dbReference type="NCBI Taxonomy" id="47235"/>
    <lineage>
        <taxon>Eukaryota</taxon>
        <taxon>Fungi</taxon>
        <taxon>Dikarya</taxon>
        <taxon>Ascomycota</taxon>
        <taxon>Pezizomycotina</taxon>
        <taxon>Orbiliomycetes</taxon>
        <taxon>Orbiliales</taxon>
        <taxon>Orbiliaceae</taxon>
        <taxon>Orbilia</taxon>
    </lineage>
</organism>